<evidence type="ECO:0000313" key="13">
    <source>
        <dbReference type="RefSeq" id="XP_031441069.1"/>
    </source>
</evidence>
<proteinExistence type="predicted"/>
<accession>A0A6P8GQS1</accession>
<dbReference type="OrthoDB" id="6370831at2759"/>
<organism evidence="11 12">
    <name type="scientific">Clupea harengus</name>
    <name type="common">Atlantic herring</name>
    <dbReference type="NCBI Taxonomy" id="7950"/>
    <lineage>
        <taxon>Eukaryota</taxon>
        <taxon>Metazoa</taxon>
        <taxon>Chordata</taxon>
        <taxon>Craniata</taxon>
        <taxon>Vertebrata</taxon>
        <taxon>Euteleostomi</taxon>
        <taxon>Actinopterygii</taxon>
        <taxon>Neopterygii</taxon>
        <taxon>Teleostei</taxon>
        <taxon>Clupei</taxon>
        <taxon>Clupeiformes</taxon>
        <taxon>Clupeoidei</taxon>
        <taxon>Clupeidae</taxon>
        <taxon>Clupea</taxon>
    </lineage>
</organism>
<dbReference type="InterPro" id="IPR013783">
    <property type="entry name" value="Ig-like_fold"/>
</dbReference>
<dbReference type="KEGG" id="char:105892686"/>
<keyword evidence="6" id="KW-1015">Disulfide bond</keyword>
<dbReference type="InterPro" id="IPR007110">
    <property type="entry name" value="Ig-like_dom"/>
</dbReference>
<sequence>MAQVWGALLFISTACGSLTQDKITQTPSIISAKAGDDVHLTCLHHQAIQSGVFWTRQAFGERLVSIASYYTSTTTYQNDFKSARFEAKGGHNSFNLTISQTQTTDSATYYCGTVVYADVTFGEGTVLFVRGEDSSRHAVIEQLDSVSVPSGGNVTLTCSVHSGSCAEEPRVFWFRLASGESHQGVVYSHGDRCVCDPCPEDTTHTHSCVHQLPRRNLSHSDAHTYYCAVAACGHIVFGNGTRVHVQDDRPEPIMVLLIVSSLATVLLMSLLVNVAFCLRVKKSQSASHSGVSLCNTSQTLVPVSEASSAGRGQQDGDGVSYATVQLIAGQRDTQRRETHKLYTHTLYSPIRYQDKS</sequence>
<dbReference type="Proteomes" id="UP000515152">
    <property type="component" value="Chromosome 18"/>
</dbReference>
<dbReference type="SMART" id="SM00406">
    <property type="entry name" value="IGv"/>
    <property type="match status" value="2"/>
</dbReference>
<dbReference type="AlphaFoldDB" id="A0A6P8GQS1"/>
<dbReference type="PANTHER" id="PTHR19433:SF111">
    <property type="entry name" value="T CELL RECEPTOR ALPHA VARIABLE 4"/>
    <property type="match status" value="1"/>
</dbReference>
<dbReference type="RefSeq" id="XP_031441068.1">
    <property type="nucleotide sequence ID" value="XM_031585208.2"/>
</dbReference>
<gene>
    <name evidence="12 13" type="primary">LOC105892686</name>
</gene>
<dbReference type="InterPro" id="IPR052051">
    <property type="entry name" value="TCR_complex_component"/>
</dbReference>
<evidence type="ECO:0000256" key="5">
    <source>
        <dbReference type="ARBA" id="ARBA00023136"/>
    </source>
</evidence>
<dbReference type="GO" id="GO:0002376">
    <property type="term" value="P:immune system process"/>
    <property type="evidence" value="ECO:0007669"/>
    <property type="project" value="UniProtKB-KW"/>
</dbReference>
<evidence type="ECO:0000256" key="2">
    <source>
        <dbReference type="ARBA" id="ARBA00022475"/>
    </source>
</evidence>
<name>A0A6P8GQS1_CLUHA</name>
<dbReference type="InterPro" id="IPR003599">
    <property type="entry name" value="Ig_sub"/>
</dbReference>
<protein>
    <submittedName>
        <fullName evidence="12 13">Uncharacterized protein LOC105892686 isoform X1</fullName>
    </submittedName>
</protein>
<dbReference type="SMART" id="SM00409">
    <property type="entry name" value="IG"/>
    <property type="match status" value="2"/>
</dbReference>
<keyword evidence="3 9" id="KW-0732">Signal</keyword>
<evidence type="ECO:0000256" key="3">
    <source>
        <dbReference type="ARBA" id="ARBA00022729"/>
    </source>
</evidence>
<keyword evidence="8" id="KW-1133">Transmembrane helix</keyword>
<evidence type="ECO:0000256" key="9">
    <source>
        <dbReference type="SAM" id="SignalP"/>
    </source>
</evidence>
<dbReference type="Pfam" id="PF07686">
    <property type="entry name" value="V-set"/>
    <property type="match status" value="2"/>
</dbReference>
<keyword evidence="2" id="KW-1003">Cell membrane</keyword>
<keyword evidence="8" id="KW-0812">Transmembrane</keyword>
<dbReference type="InterPro" id="IPR013106">
    <property type="entry name" value="Ig_V-set"/>
</dbReference>
<dbReference type="SUPFAM" id="SSF48726">
    <property type="entry name" value="Immunoglobulin"/>
    <property type="match status" value="2"/>
</dbReference>
<keyword evidence="5 8" id="KW-0472">Membrane</keyword>
<feature type="domain" description="Ig-like" evidence="10">
    <location>
        <begin position="137"/>
        <end position="229"/>
    </location>
</feature>
<feature type="transmembrane region" description="Helical" evidence="8">
    <location>
        <begin position="253"/>
        <end position="278"/>
    </location>
</feature>
<feature type="chain" id="PRO_5044652971" evidence="9">
    <location>
        <begin position="17"/>
        <end position="356"/>
    </location>
</feature>
<evidence type="ECO:0000256" key="6">
    <source>
        <dbReference type="ARBA" id="ARBA00023157"/>
    </source>
</evidence>
<evidence type="ECO:0000313" key="11">
    <source>
        <dbReference type="Proteomes" id="UP000515152"/>
    </source>
</evidence>
<dbReference type="InterPro" id="IPR036179">
    <property type="entry name" value="Ig-like_dom_sf"/>
</dbReference>
<dbReference type="CDD" id="cd00099">
    <property type="entry name" value="IgV"/>
    <property type="match status" value="1"/>
</dbReference>
<evidence type="ECO:0000256" key="1">
    <source>
        <dbReference type="ARBA" id="ARBA00004236"/>
    </source>
</evidence>
<feature type="signal peptide" evidence="9">
    <location>
        <begin position="1"/>
        <end position="16"/>
    </location>
</feature>
<dbReference type="PROSITE" id="PS50835">
    <property type="entry name" value="IG_LIKE"/>
    <property type="match status" value="2"/>
</dbReference>
<evidence type="ECO:0000256" key="4">
    <source>
        <dbReference type="ARBA" id="ARBA00022859"/>
    </source>
</evidence>
<feature type="domain" description="Ig-like" evidence="10">
    <location>
        <begin position="21"/>
        <end position="111"/>
    </location>
</feature>
<evidence type="ECO:0000259" key="10">
    <source>
        <dbReference type="PROSITE" id="PS50835"/>
    </source>
</evidence>
<dbReference type="GO" id="GO:0009617">
    <property type="term" value="P:response to bacterium"/>
    <property type="evidence" value="ECO:0007669"/>
    <property type="project" value="TreeGrafter"/>
</dbReference>
<dbReference type="GeneID" id="105892686"/>
<evidence type="ECO:0000313" key="12">
    <source>
        <dbReference type="RefSeq" id="XP_031441068.1"/>
    </source>
</evidence>
<dbReference type="RefSeq" id="XP_031441069.1">
    <property type="nucleotide sequence ID" value="XM_031585209.2"/>
</dbReference>
<reference evidence="12 13" key="1">
    <citation type="submission" date="2025-04" db="UniProtKB">
        <authorList>
            <consortium name="RefSeq"/>
        </authorList>
    </citation>
    <scope>IDENTIFICATION</scope>
</reference>
<dbReference type="PANTHER" id="PTHR19433">
    <property type="entry name" value="T-CELL RECEPTOR ALPHA CHAIN V REGION-RELATED"/>
    <property type="match status" value="1"/>
</dbReference>
<keyword evidence="11" id="KW-1185">Reference proteome</keyword>
<keyword evidence="4" id="KW-0391">Immunity</keyword>
<comment type="subcellular location">
    <subcellularLocation>
        <location evidence="1">Cell membrane</location>
    </subcellularLocation>
</comment>
<evidence type="ECO:0000256" key="8">
    <source>
        <dbReference type="SAM" id="Phobius"/>
    </source>
</evidence>
<evidence type="ECO:0000256" key="7">
    <source>
        <dbReference type="ARBA" id="ARBA00023180"/>
    </source>
</evidence>
<dbReference type="GO" id="GO:0005886">
    <property type="term" value="C:plasma membrane"/>
    <property type="evidence" value="ECO:0007669"/>
    <property type="project" value="UniProtKB-SubCell"/>
</dbReference>
<dbReference type="Gene3D" id="2.60.40.10">
    <property type="entry name" value="Immunoglobulins"/>
    <property type="match status" value="2"/>
</dbReference>
<keyword evidence="7" id="KW-0325">Glycoprotein</keyword>